<evidence type="ECO:0000313" key="1">
    <source>
        <dbReference type="EMBL" id="ESK82656.1"/>
    </source>
</evidence>
<evidence type="ECO:0000313" key="2">
    <source>
        <dbReference type="Proteomes" id="UP000017559"/>
    </source>
</evidence>
<dbReference type="Proteomes" id="UP000017559">
    <property type="component" value="Unassembled WGS sequence"/>
</dbReference>
<reference evidence="1 2" key="1">
    <citation type="journal article" date="2014" name="BMC Genomics">
        <title>Genome and secretome analysis of the hemibiotrophic fungal pathogen, Moniliophthora roreri, which causes frosty pod rot disease of cacao: mechanisms of the biotrophic and necrotrophic phases.</title>
        <authorList>
            <person name="Meinhardt L.W."/>
            <person name="Costa G.G.L."/>
            <person name="Thomazella D.P.T."/>
            <person name="Teixeira P.J.P.L."/>
            <person name="Carazzolle M.F."/>
            <person name="Schuster S.C."/>
            <person name="Carlson J.E."/>
            <person name="Guiltinan M.J."/>
            <person name="Mieczkowski P."/>
            <person name="Farmer A."/>
            <person name="Ramaraj T."/>
            <person name="Crozier J."/>
            <person name="Davis R.E."/>
            <person name="Shao J."/>
            <person name="Melnick R.L."/>
            <person name="Pereira G.A.G."/>
            <person name="Bailey B.A."/>
        </authorList>
    </citation>
    <scope>NUCLEOTIDE SEQUENCE [LARGE SCALE GENOMIC DNA]</scope>
    <source>
        <strain evidence="1 2">MCA 2997</strain>
    </source>
</reference>
<sequence>MPMSIWNCKGFEGSKNLWACGKVLELYHVDLTGNSGEFLLHLSNHLTSLNPQQRLSLIDTHGLPSPLVAEVLTRLRSQLHQRLHSASTPHLSTPPQSQLSAAQVLCLSEDDGHFAISC</sequence>
<accession>V2WQ72</accession>
<dbReference type="EMBL" id="AWSO01001840">
    <property type="protein sequence ID" value="ESK82656.1"/>
    <property type="molecule type" value="Genomic_DNA"/>
</dbReference>
<dbReference type="AlphaFoldDB" id="V2WQ72"/>
<organism evidence="1 2">
    <name type="scientific">Moniliophthora roreri (strain MCA 2997)</name>
    <name type="common">Cocoa frosty pod rot fungus</name>
    <name type="synonym">Crinipellis roreri</name>
    <dbReference type="NCBI Taxonomy" id="1381753"/>
    <lineage>
        <taxon>Eukaryota</taxon>
        <taxon>Fungi</taxon>
        <taxon>Dikarya</taxon>
        <taxon>Basidiomycota</taxon>
        <taxon>Agaricomycotina</taxon>
        <taxon>Agaricomycetes</taxon>
        <taxon>Agaricomycetidae</taxon>
        <taxon>Agaricales</taxon>
        <taxon>Marasmiineae</taxon>
        <taxon>Marasmiaceae</taxon>
        <taxon>Moniliophthora</taxon>
    </lineage>
</organism>
<dbReference type="HOGENOM" id="CLU_2073775_0_0_1"/>
<proteinExistence type="predicted"/>
<comment type="caution">
    <text evidence="1">The sequence shown here is derived from an EMBL/GenBank/DDBJ whole genome shotgun (WGS) entry which is preliminary data.</text>
</comment>
<protein>
    <submittedName>
        <fullName evidence="1">Uncharacterized protein</fullName>
    </submittedName>
</protein>
<keyword evidence="2" id="KW-1185">Reference proteome</keyword>
<dbReference type="KEGG" id="mrr:Moror_11193"/>
<name>V2WQ72_MONRO</name>
<gene>
    <name evidence="1" type="ORF">Moror_11193</name>
</gene>